<dbReference type="PRINTS" id="PR00385">
    <property type="entry name" value="P450"/>
</dbReference>
<dbReference type="Gene3D" id="1.10.630.10">
    <property type="entry name" value="Cytochrome P450"/>
    <property type="match status" value="1"/>
</dbReference>
<evidence type="ECO:0000256" key="11">
    <source>
        <dbReference type="ARBA" id="ARBA00023004"/>
    </source>
</evidence>
<dbReference type="Proteomes" id="UP001329430">
    <property type="component" value="Chromosome 10"/>
</dbReference>
<comment type="cofactor">
    <cofactor evidence="1 14">
        <name>heme</name>
        <dbReference type="ChEBI" id="CHEBI:30413"/>
    </cofactor>
</comment>
<dbReference type="PANTHER" id="PTHR24291:SF189">
    <property type="entry name" value="CYTOCHROME P450 4C3-RELATED"/>
    <property type="match status" value="1"/>
</dbReference>
<evidence type="ECO:0000256" key="6">
    <source>
        <dbReference type="ARBA" id="ARBA00022617"/>
    </source>
</evidence>
<evidence type="ECO:0000256" key="13">
    <source>
        <dbReference type="ARBA" id="ARBA00023136"/>
    </source>
</evidence>
<evidence type="ECO:0000256" key="1">
    <source>
        <dbReference type="ARBA" id="ARBA00001971"/>
    </source>
</evidence>
<keyword evidence="11 14" id="KW-0408">Iron</keyword>
<gene>
    <name evidence="17" type="ORF">RI129_013157</name>
</gene>
<dbReference type="InterPro" id="IPR002401">
    <property type="entry name" value="Cyt_P450_E_grp-I"/>
</dbReference>
<keyword evidence="16" id="KW-1133">Transmembrane helix</keyword>
<evidence type="ECO:0000256" key="16">
    <source>
        <dbReference type="SAM" id="Phobius"/>
    </source>
</evidence>
<keyword evidence="10 15" id="KW-0560">Oxidoreductase</keyword>
<dbReference type="GO" id="GO:0016705">
    <property type="term" value="F:oxidoreductase activity, acting on paired donors, with incorporation or reduction of molecular oxygen"/>
    <property type="evidence" value="ECO:0007669"/>
    <property type="project" value="InterPro"/>
</dbReference>
<dbReference type="AlphaFoldDB" id="A0AAN7UZW5"/>
<comment type="similarity">
    <text evidence="5 15">Belongs to the cytochrome P450 family.</text>
</comment>
<dbReference type="PROSITE" id="PS00086">
    <property type="entry name" value="CYTOCHROME_P450"/>
    <property type="match status" value="1"/>
</dbReference>
<feature type="transmembrane region" description="Helical" evidence="16">
    <location>
        <begin position="6"/>
        <end position="23"/>
    </location>
</feature>
<name>A0AAN7UZW5_9COLE</name>
<organism evidence="17 18">
    <name type="scientific">Pyrocoelia pectoralis</name>
    <dbReference type="NCBI Taxonomy" id="417401"/>
    <lineage>
        <taxon>Eukaryota</taxon>
        <taxon>Metazoa</taxon>
        <taxon>Ecdysozoa</taxon>
        <taxon>Arthropoda</taxon>
        <taxon>Hexapoda</taxon>
        <taxon>Insecta</taxon>
        <taxon>Pterygota</taxon>
        <taxon>Neoptera</taxon>
        <taxon>Endopterygota</taxon>
        <taxon>Coleoptera</taxon>
        <taxon>Polyphaga</taxon>
        <taxon>Elateriformia</taxon>
        <taxon>Elateroidea</taxon>
        <taxon>Lampyridae</taxon>
        <taxon>Lampyrinae</taxon>
        <taxon>Pyrocoelia</taxon>
    </lineage>
</organism>
<dbReference type="GO" id="GO:0005506">
    <property type="term" value="F:iron ion binding"/>
    <property type="evidence" value="ECO:0007669"/>
    <property type="project" value="InterPro"/>
</dbReference>
<dbReference type="PRINTS" id="PR00463">
    <property type="entry name" value="EP450I"/>
</dbReference>
<evidence type="ECO:0000256" key="10">
    <source>
        <dbReference type="ARBA" id="ARBA00023002"/>
    </source>
</evidence>
<dbReference type="PANTHER" id="PTHR24291">
    <property type="entry name" value="CYTOCHROME P450 FAMILY 4"/>
    <property type="match status" value="1"/>
</dbReference>
<evidence type="ECO:0000256" key="15">
    <source>
        <dbReference type="RuleBase" id="RU000461"/>
    </source>
</evidence>
<evidence type="ECO:0000256" key="3">
    <source>
        <dbReference type="ARBA" id="ARBA00004174"/>
    </source>
</evidence>
<accession>A0AAN7UZW5</accession>
<dbReference type="InterPro" id="IPR036396">
    <property type="entry name" value="Cyt_P450_sf"/>
</dbReference>
<evidence type="ECO:0008006" key="19">
    <source>
        <dbReference type="Google" id="ProtNLM"/>
    </source>
</evidence>
<keyword evidence="18" id="KW-1185">Reference proteome</keyword>
<dbReference type="EMBL" id="JAVRBK010000010">
    <property type="protein sequence ID" value="KAK5638862.1"/>
    <property type="molecule type" value="Genomic_DNA"/>
</dbReference>
<protein>
    <recommendedName>
        <fullName evidence="19">Cytochrome P450</fullName>
    </recommendedName>
</protein>
<dbReference type="SUPFAM" id="SSF48264">
    <property type="entry name" value="Cytochrome P450"/>
    <property type="match status" value="1"/>
</dbReference>
<dbReference type="GO" id="GO:0004497">
    <property type="term" value="F:monooxygenase activity"/>
    <property type="evidence" value="ECO:0007669"/>
    <property type="project" value="UniProtKB-KW"/>
</dbReference>
<dbReference type="Pfam" id="PF00067">
    <property type="entry name" value="p450"/>
    <property type="match status" value="1"/>
</dbReference>
<comment type="function">
    <text evidence="2">May be involved in the metabolism of insect hormones and in the breakdown of synthetic insecticides.</text>
</comment>
<evidence type="ECO:0000256" key="12">
    <source>
        <dbReference type="ARBA" id="ARBA00023033"/>
    </source>
</evidence>
<evidence type="ECO:0000256" key="14">
    <source>
        <dbReference type="PIRSR" id="PIRSR602401-1"/>
    </source>
</evidence>
<keyword evidence="16" id="KW-0812">Transmembrane</keyword>
<keyword evidence="8" id="KW-0256">Endoplasmic reticulum</keyword>
<comment type="subcellular location">
    <subcellularLocation>
        <location evidence="4">Endoplasmic reticulum membrane</location>
        <topology evidence="4">Peripheral membrane protein</topology>
    </subcellularLocation>
    <subcellularLocation>
        <location evidence="3">Microsome membrane</location>
        <topology evidence="3">Peripheral membrane protein</topology>
    </subcellularLocation>
</comment>
<evidence type="ECO:0000256" key="4">
    <source>
        <dbReference type="ARBA" id="ARBA00004406"/>
    </source>
</evidence>
<dbReference type="InterPro" id="IPR001128">
    <property type="entry name" value="Cyt_P450"/>
</dbReference>
<keyword evidence="13 16" id="KW-0472">Membrane</keyword>
<reference evidence="17 18" key="1">
    <citation type="journal article" date="2024" name="Insects">
        <title>An Improved Chromosome-Level Genome Assembly of the Firefly Pyrocoelia pectoralis.</title>
        <authorList>
            <person name="Fu X."/>
            <person name="Meyer-Rochow V.B."/>
            <person name="Ballantyne L."/>
            <person name="Zhu X."/>
        </authorList>
    </citation>
    <scope>NUCLEOTIDE SEQUENCE [LARGE SCALE GENOMIC DNA]</scope>
    <source>
        <strain evidence="17">XCY_ONT2</strain>
    </source>
</reference>
<keyword evidence="7 14" id="KW-0479">Metal-binding</keyword>
<dbReference type="GO" id="GO:0020037">
    <property type="term" value="F:heme binding"/>
    <property type="evidence" value="ECO:0007669"/>
    <property type="project" value="InterPro"/>
</dbReference>
<evidence type="ECO:0000256" key="8">
    <source>
        <dbReference type="ARBA" id="ARBA00022824"/>
    </source>
</evidence>
<evidence type="ECO:0000256" key="9">
    <source>
        <dbReference type="ARBA" id="ARBA00022848"/>
    </source>
</evidence>
<keyword evidence="9" id="KW-0492">Microsome</keyword>
<evidence type="ECO:0000313" key="18">
    <source>
        <dbReference type="Proteomes" id="UP001329430"/>
    </source>
</evidence>
<evidence type="ECO:0000256" key="2">
    <source>
        <dbReference type="ARBA" id="ARBA00003690"/>
    </source>
</evidence>
<proteinExistence type="inferred from homology"/>
<dbReference type="InterPro" id="IPR050196">
    <property type="entry name" value="Cytochrome_P450_Monoox"/>
</dbReference>
<keyword evidence="12 15" id="KW-0503">Monooxygenase</keyword>
<feature type="binding site" description="axial binding residue" evidence="14">
    <location>
        <position position="443"/>
    </location>
    <ligand>
        <name>heme</name>
        <dbReference type="ChEBI" id="CHEBI:30413"/>
    </ligand>
    <ligandPart>
        <name>Fe</name>
        <dbReference type="ChEBI" id="CHEBI:18248"/>
    </ligandPart>
</feature>
<sequence>MGGSLIFQNCLIIFLCTLAVWYGKHHWDRRRLYMMAKQKPGPISLPFIGGAWCFINKNILDASVGLQERYGSITSVWIGQELNFFLSDPEDLEMVLTSPHAYGKHVNYKFVKGILGDGLITAPVDKWKTRRRALAPTFNQKILDGFVQTFVRQSETLVKKLETIVGKGTFDSFDYISRCTLDIIFETEMGLSINAQHTEGQMLEWANSAFKIAIIRMFSKWYSNDFLFNMSLMSEVFRESKRRLEEFTQAIVDRQLEAYRKNVAQEYLGDEPKFKTFLQLLIELSEDTLHLTKTEIREEVMTFFIAGSETTATTTAFTLLTLGIDLTVQEKVYQEIMDVLGSDRNIVYQDLPKFVYLERVLKETLRLFPGGPLLGRSVTSDIKLKGCTIPGGSFLTLVVHHMHRNPEIYPEPLKFDPDRFLSEQVSKRHPYAWLPFSGGHRNCIGMKYAFMVMKTVIANIVREFKITTPYRDVGEIALESQVVLKTPDGYPISLQKRD</sequence>
<dbReference type="InterPro" id="IPR017972">
    <property type="entry name" value="Cyt_P450_CS"/>
</dbReference>
<evidence type="ECO:0000256" key="5">
    <source>
        <dbReference type="ARBA" id="ARBA00010617"/>
    </source>
</evidence>
<dbReference type="GO" id="GO:0005789">
    <property type="term" value="C:endoplasmic reticulum membrane"/>
    <property type="evidence" value="ECO:0007669"/>
    <property type="project" value="UniProtKB-SubCell"/>
</dbReference>
<evidence type="ECO:0000256" key="7">
    <source>
        <dbReference type="ARBA" id="ARBA00022723"/>
    </source>
</evidence>
<keyword evidence="6 14" id="KW-0349">Heme</keyword>
<comment type="caution">
    <text evidence="17">The sequence shown here is derived from an EMBL/GenBank/DDBJ whole genome shotgun (WGS) entry which is preliminary data.</text>
</comment>
<dbReference type="CDD" id="cd20628">
    <property type="entry name" value="CYP4"/>
    <property type="match status" value="1"/>
</dbReference>
<evidence type="ECO:0000313" key="17">
    <source>
        <dbReference type="EMBL" id="KAK5638862.1"/>
    </source>
</evidence>